<dbReference type="SUPFAM" id="SSF81982">
    <property type="entry name" value="Antigen MPT63/MPB63 (immunoprotective extracellular protein)"/>
    <property type="match status" value="1"/>
</dbReference>
<dbReference type="RefSeq" id="WP_065142167.1">
    <property type="nucleotide sequence ID" value="NZ_LZLS01000003.1"/>
</dbReference>
<sequence length="186" mass="18540">MRLTTTSVKTAIGAAGVAAACVFGAGIASAAPPTIEGFGTSQQLVSGPMITTYTVGNLQQSTVTIPGYTPKGTLYQADITARSDAGTVTPMVKNFSARGPNGQTYKLIDKASAPGSLNPAPIPQGSESTGTLYFDVTGAPPNGVAYNDGFQDVLIWTSNVAGEPSPGTPPNSGPAPGGLPAPATPS</sequence>
<organism evidence="5 6">
    <name type="scientific">Mycobacterium asiaticum</name>
    <dbReference type="NCBI Taxonomy" id="1790"/>
    <lineage>
        <taxon>Bacteria</taxon>
        <taxon>Bacillati</taxon>
        <taxon>Actinomycetota</taxon>
        <taxon>Actinomycetes</taxon>
        <taxon>Mycobacteriales</taxon>
        <taxon>Mycobacteriaceae</taxon>
        <taxon>Mycobacterium</taxon>
    </lineage>
</organism>
<protein>
    <recommendedName>
        <fullName evidence="4">MPT63-like domain-containing protein</fullName>
    </recommendedName>
</protein>
<dbReference type="PROSITE" id="PS51257">
    <property type="entry name" value="PROKAR_LIPOPROTEIN"/>
    <property type="match status" value="1"/>
</dbReference>
<evidence type="ECO:0000313" key="5">
    <source>
        <dbReference type="EMBL" id="OBK31612.1"/>
    </source>
</evidence>
<dbReference type="EMBL" id="LZLS01000003">
    <property type="protein sequence ID" value="OBK31612.1"/>
    <property type="molecule type" value="Genomic_DNA"/>
</dbReference>
<evidence type="ECO:0000256" key="3">
    <source>
        <dbReference type="SAM" id="SignalP"/>
    </source>
</evidence>
<feature type="compositionally biased region" description="Pro residues" evidence="2">
    <location>
        <begin position="166"/>
        <end position="186"/>
    </location>
</feature>
<dbReference type="Gene3D" id="2.60.40.1240">
    <property type="match status" value="1"/>
</dbReference>
<comment type="caution">
    <text evidence="5">The sequence shown here is derived from an EMBL/GenBank/DDBJ whole genome shotgun (WGS) entry which is preliminary data.</text>
</comment>
<reference evidence="5 6" key="1">
    <citation type="submission" date="2016-06" db="EMBL/GenBank/DDBJ databases">
        <authorList>
            <person name="Kjaerup R.B."/>
            <person name="Dalgaard T.S."/>
            <person name="Juul-Madsen H.R."/>
        </authorList>
    </citation>
    <scope>NUCLEOTIDE SEQUENCE [LARGE SCALE GENOMIC DNA]</scope>
    <source>
        <strain evidence="5 6">1165133.8</strain>
    </source>
</reference>
<accession>A0A1A3PG89</accession>
<evidence type="ECO:0000256" key="2">
    <source>
        <dbReference type="SAM" id="MobiDB-lite"/>
    </source>
</evidence>
<name>A0A1A3PG89_MYCAS</name>
<feature type="region of interest" description="Disordered" evidence="2">
    <location>
        <begin position="160"/>
        <end position="186"/>
    </location>
</feature>
<feature type="chain" id="PRO_5008327539" description="MPT63-like domain-containing protein" evidence="3">
    <location>
        <begin position="31"/>
        <end position="186"/>
    </location>
</feature>
<feature type="signal peptide" evidence="3">
    <location>
        <begin position="1"/>
        <end position="30"/>
    </location>
</feature>
<keyword evidence="1 3" id="KW-0732">Signal</keyword>
<dbReference type="GO" id="GO:0005615">
    <property type="term" value="C:extracellular space"/>
    <property type="evidence" value="ECO:0007669"/>
    <property type="project" value="InterPro"/>
</dbReference>
<dbReference type="AlphaFoldDB" id="A0A1A3PG89"/>
<dbReference type="Pfam" id="PF09167">
    <property type="entry name" value="DUF1942"/>
    <property type="match status" value="1"/>
</dbReference>
<evidence type="ECO:0000259" key="4">
    <source>
        <dbReference type="Pfam" id="PF09167"/>
    </source>
</evidence>
<feature type="domain" description="MPT63-like" evidence="4">
    <location>
        <begin position="33"/>
        <end position="156"/>
    </location>
</feature>
<dbReference type="InterPro" id="IPR015250">
    <property type="entry name" value="MPT63-like"/>
</dbReference>
<evidence type="ECO:0000313" key="6">
    <source>
        <dbReference type="Proteomes" id="UP000093928"/>
    </source>
</evidence>
<dbReference type="InterPro" id="IPR029050">
    <property type="entry name" value="Immunoprotect_excell_Ig-like"/>
</dbReference>
<gene>
    <name evidence="5" type="ORF">A5634_13625</name>
</gene>
<dbReference type="OrthoDB" id="4762478at2"/>
<dbReference type="Proteomes" id="UP000093928">
    <property type="component" value="Unassembled WGS sequence"/>
</dbReference>
<proteinExistence type="predicted"/>
<evidence type="ECO:0000256" key="1">
    <source>
        <dbReference type="ARBA" id="ARBA00022729"/>
    </source>
</evidence>